<dbReference type="PANTHER" id="PTHR11695:SF647">
    <property type="entry name" value="ENOYL REDUCTASE (ER) DOMAIN-CONTAINING PROTEIN"/>
    <property type="match status" value="1"/>
</dbReference>
<dbReference type="AlphaFoldDB" id="A0A0D6EFR2"/>
<dbReference type="EMBL" id="CENE01000001">
    <property type="protein sequence ID" value="CEQ38847.1"/>
    <property type="molecule type" value="Genomic_DNA"/>
</dbReference>
<name>A0A0D6EFR2_SPOSA</name>
<evidence type="ECO:0000313" key="2">
    <source>
        <dbReference type="EMBL" id="CEQ38847.1"/>
    </source>
</evidence>
<feature type="domain" description="Enoyl reductase (ER)" evidence="1">
    <location>
        <begin position="17"/>
        <end position="370"/>
    </location>
</feature>
<dbReference type="GO" id="GO:0016491">
    <property type="term" value="F:oxidoreductase activity"/>
    <property type="evidence" value="ECO:0007669"/>
    <property type="project" value="InterPro"/>
</dbReference>
<gene>
    <name evidence="2" type="primary">SPOSA6832_00322</name>
</gene>
<dbReference type="InterPro" id="IPR050700">
    <property type="entry name" value="YIM1/Zinc_Alcohol_DH_Fams"/>
</dbReference>
<dbReference type="Pfam" id="PF08240">
    <property type="entry name" value="ADH_N"/>
    <property type="match status" value="1"/>
</dbReference>
<dbReference type="Pfam" id="PF13602">
    <property type="entry name" value="ADH_zinc_N_2"/>
    <property type="match status" value="1"/>
</dbReference>
<dbReference type="Gene3D" id="3.40.50.720">
    <property type="entry name" value="NAD(P)-binding Rossmann-like Domain"/>
    <property type="match status" value="1"/>
</dbReference>
<dbReference type="InterPro" id="IPR011032">
    <property type="entry name" value="GroES-like_sf"/>
</dbReference>
<dbReference type="SMART" id="SM00829">
    <property type="entry name" value="PKS_ER"/>
    <property type="match status" value="1"/>
</dbReference>
<accession>A0A0D6EFR2</accession>
<sequence length="376" mass="40560">MSSSFKAWSHSTPPFPSTLECIPVHPPKPADLKPNEIMVEVKAAALNPVDVQLSNLPIFRLPALKYPKGLAEDFSGTVLAKGSDVKDLQVGTEIMGMSFNPLGGPLTHALSQVAVFDMSRTCAIPKPPQLSFAQAASLPLVWLTAITCLSPPYTLLPTSANPDATSPASHERQPTIVVLGGSSGVGVYAVQYAARKQHFKVIATCSGRNADLVKSLGADTVIDYTTEDVARRLAELRPAEGYLTIVDCVGGKQLPSICHTLLHPRDADLPLGGSYTTIVGDKTSRAAMGGSLTNYFYPAQALRSFWGWLGWGPRYACIMLDGRKAFLEECERLVKDGKLEVVIDSEWAWDEVPQAYEKLNSGRARGKIVVKVKPDA</sequence>
<organism evidence="2 3">
    <name type="scientific">Sporidiobolus salmonicolor</name>
    <name type="common">Yeast-like fungus</name>
    <name type="synonym">Sporobolomyces salmonicolor</name>
    <dbReference type="NCBI Taxonomy" id="5005"/>
    <lineage>
        <taxon>Eukaryota</taxon>
        <taxon>Fungi</taxon>
        <taxon>Dikarya</taxon>
        <taxon>Basidiomycota</taxon>
        <taxon>Pucciniomycotina</taxon>
        <taxon>Microbotryomycetes</taxon>
        <taxon>Sporidiobolales</taxon>
        <taxon>Sporidiobolaceae</taxon>
        <taxon>Sporobolomyces</taxon>
    </lineage>
</organism>
<dbReference type="InterPro" id="IPR036291">
    <property type="entry name" value="NAD(P)-bd_dom_sf"/>
</dbReference>
<dbReference type="CDD" id="cd08267">
    <property type="entry name" value="MDR1"/>
    <property type="match status" value="1"/>
</dbReference>
<protein>
    <submittedName>
        <fullName evidence="2">SPOSA6832_00322-mRNA-1:cds</fullName>
    </submittedName>
</protein>
<dbReference type="GO" id="GO:0005739">
    <property type="term" value="C:mitochondrion"/>
    <property type="evidence" value="ECO:0007669"/>
    <property type="project" value="TreeGrafter"/>
</dbReference>
<dbReference type="Proteomes" id="UP000243876">
    <property type="component" value="Unassembled WGS sequence"/>
</dbReference>
<proteinExistence type="predicted"/>
<dbReference type="Gene3D" id="3.90.180.10">
    <property type="entry name" value="Medium-chain alcohol dehydrogenases, catalytic domain"/>
    <property type="match status" value="1"/>
</dbReference>
<dbReference type="InterPro" id="IPR013154">
    <property type="entry name" value="ADH-like_N"/>
</dbReference>
<dbReference type="PANTHER" id="PTHR11695">
    <property type="entry name" value="ALCOHOL DEHYDROGENASE RELATED"/>
    <property type="match status" value="1"/>
</dbReference>
<keyword evidence="3" id="KW-1185">Reference proteome</keyword>
<dbReference type="SUPFAM" id="SSF50129">
    <property type="entry name" value="GroES-like"/>
    <property type="match status" value="1"/>
</dbReference>
<evidence type="ECO:0000313" key="3">
    <source>
        <dbReference type="Proteomes" id="UP000243876"/>
    </source>
</evidence>
<evidence type="ECO:0000259" key="1">
    <source>
        <dbReference type="SMART" id="SM00829"/>
    </source>
</evidence>
<reference evidence="3" key="1">
    <citation type="submission" date="2015-02" db="EMBL/GenBank/DDBJ databases">
        <authorList>
            <person name="Gon?alves P."/>
        </authorList>
    </citation>
    <scope>NUCLEOTIDE SEQUENCE [LARGE SCALE GENOMIC DNA]</scope>
</reference>
<dbReference type="OrthoDB" id="9930022at2759"/>
<dbReference type="InterPro" id="IPR020843">
    <property type="entry name" value="ER"/>
</dbReference>
<dbReference type="SUPFAM" id="SSF51735">
    <property type="entry name" value="NAD(P)-binding Rossmann-fold domains"/>
    <property type="match status" value="1"/>
</dbReference>